<proteinExistence type="predicted"/>
<protein>
    <submittedName>
        <fullName evidence="1">Uncharacterized protein</fullName>
    </submittedName>
</protein>
<dbReference type="Proteomes" id="UP001164250">
    <property type="component" value="Chromosome 8"/>
</dbReference>
<accession>A0ACC1AT16</accession>
<gene>
    <name evidence="1" type="ORF">Patl1_13520</name>
</gene>
<name>A0ACC1AT16_9ROSI</name>
<dbReference type="EMBL" id="CM047904">
    <property type="protein sequence ID" value="KAJ0089745.1"/>
    <property type="molecule type" value="Genomic_DNA"/>
</dbReference>
<reference evidence="2" key="1">
    <citation type="journal article" date="2023" name="G3 (Bethesda)">
        <title>Genome assembly and association tests identify interacting loci associated with vigor, precocity, and sex in interspecific pistachio rootstocks.</title>
        <authorList>
            <person name="Palmer W."/>
            <person name="Jacygrad E."/>
            <person name="Sagayaradj S."/>
            <person name="Cavanaugh K."/>
            <person name="Han R."/>
            <person name="Bertier L."/>
            <person name="Beede B."/>
            <person name="Kafkas S."/>
            <person name="Golino D."/>
            <person name="Preece J."/>
            <person name="Michelmore R."/>
        </authorList>
    </citation>
    <scope>NUCLEOTIDE SEQUENCE [LARGE SCALE GENOMIC DNA]</scope>
</reference>
<evidence type="ECO:0000313" key="2">
    <source>
        <dbReference type="Proteomes" id="UP001164250"/>
    </source>
</evidence>
<comment type="caution">
    <text evidence="1">The sequence shown here is derived from an EMBL/GenBank/DDBJ whole genome shotgun (WGS) entry which is preliminary data.</text>
</comment>
<organism evidence="1 2">
    <name type="scientific">Pistacia atlantica</name>
    <dbReference type="NCBI Taxonomy" id="434234"/>
    <lineage>
        <taxon>Eukaryota</taxon>
        <taxon>Viridiplantae</taxon>
        <taxon>Streptophyta</taxon>
        <taxon>Embryophyta</taxon>
        <taxon>Tracheophyta</taxon>
        <taxon>Spermatophyta</taxon>
        <taxon>Magnoliopsida</taxon>
        <taxon>eudicotyledons</taxon>
        <taxon>Gunneridae</taxon>
        <taxon>Pentapetalae</taxon>
        <taxon>rosids</taxon>
        <taxon>malvids</taxon>
        <taxon>Sapindales</taxon>
        <taxon>Anacardiaceae</taxon>
        <taxon>Pistacia</taxon>
    </lineage>
</organism>
<evidence type="ECO:0000313" key="1">
    <source>
        <dbReference type="EMBL" id="KAJ0089745.1"/>
    </source>
</evidence>
<sequence>MELGIISSVSSTIPSFVVKSVVFFFGEGNSEDRAELLELQLLLLRGILAIEGTMSSIRENIELQDAATIAAKSTSNRPPQPRPNVKSEMWQHFENIVSKRTNKIERKSACIVIRSCCIMWLMALLRRTSISQVARSFLAMWTVCRHFSCLSRPHKRMESKEVRLILGDLIKRSVGSSLLKC</sequence>
<keyword evidence="2" id="KW-1185">Reference proteome</keyword>